<name>D3Q390_STANL</name>
<proteinExistence type="predicted"/>
<reference evidence="2 3" key="1">
    <citation type="journal article" date="2009" name="Stand. Genomic Sci.">
        <title>Complete genome sequence of Stackebrandtia nassauensis type strain (LLR-40K-21).</title>
        <authorList>
            <person name="Munk C."/>
            <person name="Lapidus A."/>
            <person name="Copeland A."/>
            <person name="Jando M."/>
            <person name="Mayilraj S."/>
            <person name="Glavina Del Rio T."/>
            <person name="Nolan M."/>
            <person name="Chen F."/>
            <person name="Lucas S."/>
            <person name="Tice H."/>
            <person name="Cheng J.F."/>
            <person name="Han C."/>
            <person name="Detter J.C."/>
            <person name="Bruce D."/>
            <person name="Goodwin L."/>
            <person name="Chain P."/>
            <person name="Pitluck S."/>
            <person name="Goker M."/>
            <person name="Ovchinikova G."/>
            <person name="Pati A."/>
            <person name="Ivanova N."/>
            <person name="Mavromatis K."/>
            <person name="Chen A."/>
            <person name="Palaniappan K."/>
            <person name="Land M."/>
            <person name="Hauser L."/>
            <person name="Chang Y.J."/>
            <person name="Jeffries C.D."/>
            <person name="Bristow J."/>
            <person name="Eisen J.A."/>
            <person name="Markowitz V."/>
            <person name="Hugenholtz P."/>
            <person name="Kyrpides N.C."/>
            <person name="Klenk H.P."/>
        </authorList>
    </citation>
    <scope>NUCLEOTIDE SEQUENCE [LARGE SCALE GENOMIC DNA]</scope>
    <source>
        <strain evidence="3">DSM 44728 / CIP 108903 / NRRL B-16338 / NBRC 102104 / LLR-40K-21</strain>
    </source>
</reference>
<accession>D3Q390</accession>
<dbReference type="EMBL" id="CP001778">
    <property type="protein sequence ID" value="ADD40060.1"/>
    <property type="molecule type" value="Genomic_DNA"/>
</dbReference>
<dbReference type="HOGENOM" id="CLU_2703051_0_0_11"/>
<dbReference type="STRING" id="446470.Snas_0342"/>
<protein>
    <submittedName>
        <fullName evidence="2">Uncharacterized protein</fullName>
    </submittedName>
</protein>
<dbReference type="AlphaFoldDB" id="D3Q390"/>
<dbReference type="KEGG" id="sna:Snas_0342"/>
<feature type="region of interest" description="Disordered" evidence="1">
    <location>
        <begin position="1"/>
        <end position="33"/>
    </location>
</feature>
<dbReference type="RefSeq" id="WP_013015631.1">
    <property type="nucleotide sequence ID" value="NC_013947.1"/>
</dbReference>
<keyword evidence="3" id="KW-1185">Reference proteome</keyword>
<evidence type="ECO:0000313" key="2">
    <source>
        <dbReference type="EMBL" id="ADD40060.1"/>
    </source>
</evidence>
<gene>
    <name evidence="2" type="ordered locus">Snas_0342</name>
</gene>
<evidence type="ECO:0000256" key="1">
    <source>
        <dbReference type="SAM" id="MobiDB-lite"/>
    </source>
</evidence>
<dbReference type="Proteomes" id="UP000000844">
    <property type="component" value="Chromosome"/>
</dbReference>
<sequence>MTRINDKGEQHMQRENAAKNARRNLDRAERDNLDTNQRIQLGFAWTLLSIAEEMNRRTQVQAKIHDIDGFDKT</sequence>
<organism evidence="2 3">
    <name type="scientific">Stackebrandtia nassauensis (strain DSM 44728 / CIP 108903 / NRRL B-16338 / NBRC 102104 / LLR-40K-21)</name>
    <dbReference type="NCBI Taxonomy" id="446470"/>
    <lineage>
        <taxon>Bacteria</taxon>
        <taxon>Bacillati</taxon>
        <taxon>Actinomycetota</taxon>
        <taxon>Actinomycetes</taxon>
        <taxon>Glycomycetales</taxon>
        <taxon>Glycomycetaceae</taxon>
        <taxon>Stackebrandtia</taxon>
    </lineage>
</organism>
<evidence type="ECO:0000313" key="3">
    <source>
        <dbReference type="Proteomes" id="UP000000844"/>
    </source>
</evidence>